<sequence length="275" mass="31642">MARTMILEYSLPNHFWAKSVSTTCHILNRCLIRPILKKTPYVLWKGKRPNISYFHPFGSKCFIHNNGKDNLGKFDPRSDEGIFLGYSKNNRSFRVYKKCTRSVEESVHVIFDENNSTIEKGIIAGDEDQSQETPQSSKPQQLTNKLDGATELTNEIRNSQQESQKESTTHTSITSPNEWRSEPEYPQKFIIEDPSEGIKTRVALKKKANIAPISHIEPKKIEEAIKDSSCVQAIQEKLDQFVKSQVWKLLPKPADTTIIGTKWVFRNNTMRMERL</sequence>
<reference evidence="1" key="1">
    <citation type="journal article" date="2014" name="Nat. Commun.">
        <title>The tobacco genome sequence and its comparison with those of tomato and potato.</title>
        <authorList>
            <person name="Sierro N."/>
            <person name="Battey J.N."/>
            <person name="Ouadi S."/>
            <person name="Bakaher N."/>
            <person name="Bovet L."/>
            <person name="Willig A."/>
            <person name="Goepfert S."/>
            <person name="Peitsch M.C."/>
            <person name="Ivanov N.V."/>
        </authorList>
    </citation>
    <scope>NUCLEOTIDE SEQUENCE [LARGE SCALE GENOMIC DNA]</scope>
</reference>
<gene>
    <name evidence="2" type="primary">LOC142182171</name>
</gene>
<organism evidence="1 2">
    <name type="scientific">Nicotiana tabacum</name>
    <name type="common">Common tobacco</name>
    <dbReference type="NCBI Taxonomy" id="4097"/>
    <lineage>
        <taxon>Eukaryota</taxon>
        <taxon>Viridiplantae</taxon>
        <taxon>Streptophyta</taxon>
        <taxon>Embryophyta</taxon>
        <taxon>Tracheophyta</taxon>
        <taxon>Spermatophyta</taxon>
        <taxon>Magnoliopsida</taxon>
        <taxon>eudicotyledons</taxon>
        <taxon>Gunneridae</taxon>
        <taxon>Pentapetalae</taxon>
        <taxon>asterids</taxon>
        <taxon>lamiids</taxon>
        <taxon>Solanales</taxon>
        <taxon>Solanaceae</taxon>
        <taxon>Nicotianoideae</taxon>
        <taxon>Nicotianeae</taxon>
        <taxon>Nicotiana</taxon>
    </lineage>
</organism>
<reference evidence="2" key="2">
    <citation type="submission" date="2025-08" db="UniProtKB">
        <authorList>
            <consortium name="RefSeq"/>
        </authorList>
    </citation>
    <scope>IDENTIFICATION</scope>
    <source>
        <tissue evidence="2">Leaf</tissue>
    </source>
</reference>
<keyword evidence="1" id="KW-1185">Reference proteome</keyword>
<accession>A0AC58US22</accession>
<evidence type="ECO:0000313" key="2">
    <source>
        <dbReference type="RefSeq" id="XP_075112284.1"/>
    </source>
</evidence>
<protein>
    <submittedName>
        <fullName evidence="2">Uncharacterized protein LOC142182171</fullName>
    </submittedName>
</protein>
<proteinExistence type="predicted"/>
<evidence type="ECO:0000313" key="1">
    <source>
        <dbReference type="Proteomes" id="UP000790787"/>
    </source>
</evidence>
<name>A0AC58US22_TOBAC</name>
<dbReference type="Proteomes" id="UP000790787">
    <property type="component" value="Chromosome 6"/>
</dbReference>
<dbReference type="RefSeq" id="XP_075112284.1">
    <property type="nucleotide sequence ID" value="XM_075256183.1"/>
</dbReference>